<dbReference type="Proteomes" id="UP000253606">
    <property type="component" value="Chromosome"/>
</dbReference>
<dbReference type="KEGG" id="abas:ACPOL_3370"/>
<sequence length="43" mass="4984">MPQKALPTNLSPMGRFQNPILWADLPDLDTLRINRVWQHQAEA</sequence>
<organism evidence="1 2">
    <name type="scientific">Acidisarcina polymorpha</name>
    <dbReference type="NCBI Taxonomy" id="2211140"/>
    <lineage>
        <taxon>Bacteria</taxon>
        <taxon>Pseudomonadati</taxon>
        <taxon>Acidobacteriota</taxon>
        <taxon>Terriglobia</taxon>
        <taxon>Terriglobales</taxon>
        <taxon>Acidobacteriaceae</taxon>
        <taxon>Acidisarcina</taxon>
    </lineage>
</organism>
<evidence type="ECO:0000313" key="2">
    <source>
        <dbReference type="Proteomes" id="UP000253606"/>
    </source>
</evidence>
<proteinExistence type="predicted"/>
<evidence type="ECO:0000313" key="1">
    <source>
        <dbReference type="EMBL" id="AXC12659.1"/>
    </source>
</evidence>
<accession>A0A2Z5G0T7</accession>
<reference evidence="1 2" key="1">
    <citation type="journal article" date="2018" name="Front. Microbiol.">
        <title>Hydrolytic Capabilities as a Key to Environmental Success: Chitinolytic and Cellulolytic Acidobacteria From Acidic Sub-arctic Soils and Boreal Peatlands.</title>
        <authorList>
            <person name="Belova S.E."/>
            <person name="Ravin N.V."/>
            <person name="Pankratov T.A."/>
            <person name="Rakitin A.L."/>
            <person name="Ivanova A.A."/>
            <person name="Beletsky A.V."/>
            <person name="Mardanov A.V."/>
            <person name="Sinninghe Damste J.S."/>
            <person name="Dedysh S.N."/>
        </authorList>
    </citation>
    <scope>NUCLEOTIDE SEQUENCE [LARGE SCALE GENOMIC DNA]</scope>
    <source>
        <strain evidence="1 2">SBC82</strain>
    </source>
</reference>
<dbReference type="EMBL" id="CP030840">
    <property type="protein sequence ID" value="AXC12659.1"/>
    <property type="molecule type" value="Genomic_DNA"/>
</dbReference>
<dbReference type="AlphaFoldDB" id="A0A2Z5G0T7"/>
<name>A0A2Z5G0T7_9BACT</name>
<keyword evidence="2" id="KW-1185">Reference proteome</keyword>
<gene>
    <name evidence="1" type="ORF">ACPOL_3370</name>
</gene>
<protein>
    <submittedName>
        <fullName evidence="1">Uncharacterized protein</fullName>
    </submittedName>
</protein>